<dbReference type="PANTHER" id="PTHR10344">
    <property type="entry name" value="THYMIDYLATE KINASE"/>
    <property type="match status" value="1"/>
</dbReference>
<keyword evidence="3 8" id="KW-0545">Nucleotide biosynthesis</keyword>
<dbReference type="EC" id="2.7.4.9" evidence="8"/>
<proteinExistence type="inferred from homology"/>
<dbReference type="Proteomes" id="UP001225316">
    <property type="component" value="Unassembled WGS sequence"/>
</dbReference>
<dbReference type="InterPro" id="IPR018094">
    <property type="entry name" value="Thymidylate_kinase"/>
</dbReference>
<dbReference type="InterPro" id="IPR027417">
    <property type="entry name" value="P-loop_NTPase"/>
</dbReference>
<dbReference type="Pfam" id="PF02223">
    <property type="entry name" value="Thymidylate_kin"/>
    <property type="match status" value="1"/>
</dbReference>
<evidence type="ECO:0000256" key="6">
    <source>
        <dbReference type="ARBA" id="ARBA00022840"/>
    </source>
</evidence>
<evidence type="ECO:0000313" key="11">
    <source>
        <dbReference type="Proteomes" id="UP001225316"/>
    </source>
</evidence>
<comment type="similarity">
    <text evidence="1 8">Belongs to the thymidylate kinase family.</text>
</comment>
<dbReference type="Gene3D" id="3.40.50.300">
    <property type="entry name" value="P-loop containing nucleotide triphosphate hydrolases"/>
    <property type="match status" value="1"/>
</dbReference>
<comment type="catalytic activity">
    <reaction evidence="7 8">
        <text>dTMP + ATP = dTDP + ADP</text>
        <dbReference type="Rhea" id="RHEA:13517"/>
        <dbReference type="ChEBI" id="CHEBI:30616"/>
        <dbReference type="ChEBI" id="CHEBI:58369"/>
        <dbReference type="ChEBI" id="CHEBI:63528"/>
        <dbReference type="ChEBI" id="CHEBI:456216"/>
        <dbReference type="EC" id="2.7.4.9"/>
    </reaction>
</comment>
<evidence type="ECO:0000256" key="3">
    <source>
        <dbReference type="ARBA" id="ARBA00022727"/>
    </source>
</evidence>
<dbReference type="GO" id="GO:0004798">
    <property type="term" value="F:dTMP kinase activity"/>
    <property type="evidence" value="ECO:0007669"/>
    <property type="project" value="UniProtKB-EC"/>
</dbReference>
<keyword evidence="4 8" id="KW-0547">Nucleotide-binding</keyword>
<keyword evidence="6 8" id="KW-0067">ATP-binding</keyword>
<keyword evidence="5 8" id="KW-0418">Kinase</keyword>
<dbReference type="PANTHER" id="PTHR10344:SF4">
    <property type="entry name" value="UMP-CMP KINASE 2, MITOCHONDRIAL"/>
    <property type="match status" value="1"/>
</dbReference>
<evidence type="ECO:0000256" key="1">
    <source>
        <dbReference type="ARBA" id="ARBA00009776"/>
    </source>
</evidence>
<keyword evidence="2 8" id="KW-0808">Transferase</keyword>
<evidence type="ECO:0000259" key="9">
    <source>
        <dbReference type="Pfam" id="PF02223"/>
    </source>
</evidence>
<evidence type="ECO:0000256" key="8">
    <source>
        <dbReference type="HAMAP-Rule" id="MF_00165"/>
    </source>
</evidence>
<organism evidence="10 11">
    <name type="scientific">Thalassobacterium maritimum</name>
    <dbReference type="NCBI Taxonomy" id="3041265"/>
    <lineage>
        <taxon>Bacteria</taxon>
        <taxon>Pseudomonadati</taxon>
        <taxon>Verrucomicrobiota</taxon>
        <taxon>Opitutia</taxon>
        <taxon>Puniceicoccales</taxon>
        <taxon>Coraliomargaritaceae</taxon>
        <taxon>Thalassobacterium</taxon>
    </lineage>
</organism>
<dbReference type="EMBL" id="JARXHW010000001">
    <property type="protein sequence ID" value="MDQ8205911.1"/>
    <property type="molecule type" value="Genomic_DNA"/>
</dbReference>
<dbReference type="InterPro" id="IPR018095">
    <property type="entry name" value="Thymidylate_kin_CS"/>
</dbReference>
<feature type="binding site" evidence="8">
    <location>
        <begin position="10"/>
        <end position="17"/>
    </location>
    <ligand>
        <name>ATP</name>
        <dbReference type="ChEBI" id="CHEBI:30616"/>
    </ligand>
</feature>
<evidence type="ECO:0000256" key="5">
    <source>
        <dbReference type="ARBA" id="ARBA00022777"/>
    </source>
</evidence>
<reference evidence="10 11" key="1">
    <citation type="submission" date="2023-04" db="EMBL/GenBank/DDBJ databases">
        <title>A novel bacteria isolated from coastal sediment.</title>
        <authorList>
            <person name="Liu X.-J."/>
            <person name="Du Z.-J."/>
        </authorList>
    </citation>
    <scope>NUCLEOTIDE SEQUENCE [LARGE SCALE GENOMIC DNA]</scope>
    <source>
        <strain evidence="10 11">SDUM461003</strain>
    </source>
</reference>
<evidence type="ECO:0000256" key="2">
    <source>
        <dbReference type="ARBA" id="ARBA00022679"/>
    </source>
</evidence>
<comment type="caution">
    <text evidence="10">The sequence shown here is derived from an EMBL/GenBank/DDBJ whole genome shotgun (WGS) entry which is preliminary data.</text>
</comment>
<gene>
    <name evidence="8 10" type="primary">tmk</name>
    <name evidence="10" type="ORF">QEH52_00185</name>
</gene>
<dbReference type="PROSITE" id="PS01331">
    <property type="entry name" value="THYMIDYLATE_KINASE"/>
    <property type="match status" value="1"/>
</dbReference>
<dbReference type="HAMAP" id="MF_00165">
    <property type="entry name" value="Thymidylate_kinase"/>
    <property type="match status" value="1"/>
</dbReference>
<keyword evidence="11" id="KW-1185">Reference proteome</keyword>
<comment type="function">
    <text evidence="8">Phosphorylation of dTMP to form dTDP in both de novo and salvage pathways of dTTP synthesis.</text>
</comment>
<sequence>MAGLFITFEGGEGCGKSTQIAALKARFEASGQSFVQTREPGGTPLGEAVRNLLQHDAAGEGMSPEAELLLFAASRAQHVRELIAPAIAAGQIVLCDRFLDSTTVYQGVARAIDPQQVQAINQFAIGSTRPDLTLLIDLPPEIGLARVHKRSDGQLDRMEQEAIEFFQAVRQGYLALAAAEPERIRVLDGNQSIESLEAEIWDIVQSKMNGSITANTN</sequence>
<dbReference type="SUPFAM" id="SSF52540">
    <property type="entry name" value="P-loop containing nucleoside triphosphate hydrolases"/>
    <property type="match status" value="1"/>
</dbReference>
<dbReference type="NCBIfam" id="TIGR00041">
    <property type="entry name" value="DTMP_kinase"/>
    <property type="match status" value="1"/>
</dbReference>
<dbReference type="CDD" id="cd01672">
    <property type="entry name" value="TMPK"/>
    <property type="match status" value="1"/>
</dbReference>
<dbReference type="InterPro" id="IPR039430">
    <property type="entry name" value="Thymidylate_kin-like_dom"/>
</dbReference>
<protein>
    <recommendedName>
        <fullName evidence="8">Thymidylate kinase</fullName>
        <ecNumber evidence="8">2.7.4.9</ecNumber>
    </recommendedName>
    <alternativeName>
        <fullName evidence="8">dTMP kinase</fullName>
    </alternativeName>
</protein>
<evidence type="ECO:0000256" key="7">
    <source>
        <dbReference type="ARBA" id="ARBA00048743"/>
    </source>
</evidence>
<evidence type="ECO:0000313" key="10">
    <source>
        <dbReference type="EMBL" id="MDQ8205911.1"/>
    </source>
</evidence>
<name>A0ABU1AP85_9BACT</name>
<accession>A0ABU1AP85</accession>
<dbReference type="RefSeq" id="WP_308947872.1">
    <property type="nucleotide sequence ID" value="NZ_JARXHW010000001.1"/>
</dbReference>
<evidence type="ECO:0000256" key="4">
    <source>
        <dbReference type="ARBA" id="ARBA00022741"/>
    </source>
</evidence>
<feature type="domain" description="Thymidylate kinase-like" evidence="9">
    <location>
        <begin position="8"/>
        <end position="200"/>
    </location>
</feature>